<organism evidence="2 3">
    <name type="scientific">Eptatretus burgeri</name>
    <name type="common">Inshore hagfish</name>
    <dbReference type="NCBI Taxonomy" id="7764"/>
    <lineage>
        <taxon>Eukaryota</taxon>
        <taxon>Metazoa</taxon>
        <taxon>Chordata</taxon>
        <taxon>Craniata</taxon>
        <taxon>Vertebrata</taxon>
        <taxon>Cyclostomata</taxon>
        <taxon>Myxini</taxon>
        <taxon>Myxiniformes</taxon>
        <taxon>Myxinidae</taxon>
        <taxon>Eptatretinae</taxon>
        <taxon>Eptatretus</taxon>
    </lineage>
</organism>
<keyword evidence="3" id="KW-1185">Reference proteome</keyword>
<reference evidence="2" key="1">
    <citation type="submission" date="2025-08" db="UniProtKB">
        <authorList>
            <consortium name="Ensembl"/>
        </authorList>
    </citation>
    <scope>IDENTIFICATION</scope>
</reference>
<feature type="compositionally biased region" description="Basic residues" evidence="1">
    <location>
        <begin position="1"/>
        <end position="11"/>
    </location>
</feature>
<reference evidence="2" key="2">
    <citation type="submission" date="2025-09" db="UniProtKB">
        <authorList>
            <consortium name="Ensembl"/>
        </authorList>
    </citation>
    <scope>IDENTIFICATION</scope>
</reference>
<dbReference type="AlphaFoldDB" id="A0A8C4QK62"/>
<proteinExistence type="predicted"/>
<dbReference type="Ensembl" id="ENSEBUT00000017319.1">
    <property type="protein sequence ID" value="ENSEBUP00000016743.1"/>
    <property type="gene ID" value="ENSEBUG00000010508.1"/>
</dbReference>
<evidence type="ECO:0000256" key="1">
    <source>
        <dbReference type="SAM" id="MobiDB-lite"/>
    </source>
</evidence>
<protein>
    <submittedName>
        <fullName evidence="2">Uncharacterized protein</fullName>
    </submittedName>
</protein>
<dbReference type="Proteomes" id="UP000694388">
    <property type="component" value="Unplaced"/>
</dbReference>
<sequence length="229" mass="26897">MFQRRQRKMKIHQQSEQLEELQPQNETLMQDHKTTSGAVFLTEQDVEPNGNHHQEQHNVVQQGQLLRRNQNEEEARDKDDCLQQNATEDTKWHNKKIVAKRGLVDWLKRRQHRITVEIQQAKDFKKLSSYIVELKRQLKQGLQASEDKCELSENLMRMIEPAGKQFCLTLQQMDILSISRASQHSKCDLVCRTWIDGICFICLLEVISTHLFYASLLLQTQLLSRFASL</sequence>
<name>A0A8C4QK62_EPTBU</name>
<evidence type="ECO:0000313" key="2">
    <source>
        <dbReference type="Ensembl" id="ENSEBUP00000016743.1"/>
    </source>
</evidence>
<accession>A0A8C4QK62</accession>
<evidence type="ECO:0000313" key="3">
    <source>
        <dbReference type="Proteomes" id="UP000694388"/>
    </source>
</evidence>
<feature type="region of interest" description="Disordered" evidence="1">
    <location>
        <begin position="1"/>
        <end position="22"/>
    </location>
</feature>